<sequence length="177" mass="18862">MLAACDHIPGGGLLPILAVASAGLVAGCGPEDEPAMRDRLGQYFSLRDTVAYEARRPCVAGVFRLADDQVKAAMPVANGVGEMLALLAREDLALLKDRGHSPDAAFVTVMNVERARGMQMRRAGLEARACMDATIETAFRHALDGVGNMVAYDVKSGLLMLVDRRNRLLVVARGAQA</sequence>
<evidence type="ECO:0000313" key="1">
    <source>
        <dbReference type="EMBL" id="MRU14271.1"/>
    </source>
</evidence>
<reference evidence="1 2" key="1">
    <citation type="submission" date="2019-05" db="EMBL/GenBank/DDBJ databases">
        <title>Roseovarius bejariae sp. nov., a moderately halophylic bacterium isolated from a saline soil in Rambla Salada (Murcia).</title>
        <authorList>
            <person name="Castro D.J."/>
            <person name="Gomez-Altuve A."/>
            <person name="Reina J.C."/>
            <person name="Rodriguez M."/>
            <person name="Sampedro I."/>
            <person name="Llamas I."/>
            <person name="Martinez-Checa F."/>
        </authorList>
    </citation>
    <scope>NUCLEOTIDE SEQUENCE [LARGE SCALE GENOMIC DNA]</scope>
    <source>
        <strain evidence="1 2">A21</strain>
    </source>
</reference>
<dbReference type="OrthoDB" id="7843485at2"/>
<name>A0A844CG73_9RHOB</name>
<gene>
    <name evidence="1" type="ORF">FDP25_02395</name>
</gene>
<comment type="caution">
    <text evidence="1">The sequence shown here is derived from an EMBL/GenBank/DDBJ whole genome shotgun (WGS) entry which is preliminary data.</text>
</comment>
<organism evidence="1 2">
    <name type="scientific">Roseovarius bejariae</name>
    <dbReference type="NCBI Taxonomy" id="2576383"/>
    <lineage>
        <taxon>Bacteria</taxon>
        <taxon>Pseudomonadati</taxon>
        <taxon>Pseudomonadota</taxon>
        <taxon>Alphaproteobacteria</taxon>
        <taxon>Rhodobacterales</taxon>
        <taxon>Roseobacteraceae</taxon>
        <taxon>Roseovarius</taxon>
    </lineage>
</organism>
<proteinExistence type="predicted"/>
<dbReference type="Proteomes" id="UP000564704">
    <property type="component" value="Unassembled WGS sequence"/>
</dbReference>
<accession>A0A844CG73</accession>
<keyword evidence="2" id="KW-1185">Reference proteome</keyword>
<dbReference type="RefSeq" id="WP_154148575.1">
    <property type="nucleotide sequence ID" value="NZ_SZWE01000001.1"/>
</dbReference>
<protein>
    <submittedName>
        <fullName evidence="1">Uncharacterized protein</fullName>
    </submittedName>
</protein>
<evidence type="ECO:0000313" key="2">
    <source>
        <dbReference type="Proteomes" id="UP000564704"/>
    </source>
</evidence>
<dbReference type="EMBL" id="SZWE01000001">
    <property type="protein sequence ID" value="MRU14271.1"/>
    <property type="molecule type" value="Genomic_DNA"/>
</dbReference>
<dbReference type="AlphaFoldDB" id="A0A844CG73"/>